<reference evidence="2 3" key="1">
    <citation type="submission" date="2018-11" db="EMBL/GenBank/DDBJ databases">
        <authorList>
            <consortium name="Pathogen Informatics"/>
        </authorList>
    </citation>
    <scope>NUCLEOTIDE SEQUENCE [LARGE SCALE GENOMIC DNA]</scope>
</reference>
<dbReference type="OrthoDB" id="6280962at2759"/>
<keyword evidence="3" id="KW-1185">Reference proteome</keyword>
<feature type="compositionally biased region" description="Low complexity" evidence="1">
    <location>
        <begin position="357"/>
        <end position="370"/>
    </location>
</feature>
<evidence type="ECO:0000313" key="3">
    <source>
        <dbReference type="Proteomes" id="UP000281553"/>
    </source>
</evidence>
<dbReference type="AlphaFoldDB" id="A0A3P7NWF3"/>
<dbReference type="EMBL" id="UYRU01048036">
    <property type="protein sequence ID" value="VDN09906.1"/>
    <property type="molecule type" value="Genomic_DNA"/>
</dbReference>
<protein>
    <submittedName>
        <fullName evidence="2">Uncharacterized protein</fullName>
    </submittedName>
</protein>
<organism evidence="2 3">
    <name type="scientific">Dibothriocephalus latus</name>
    <name type="common">Fish tapeworm</name>
    <name type="synonym">Diphyllobothrium latum</name>
    <dbReference type="NCBI Taxonomy" id="60516"/>
    <lineage>
        <taxon>Eukaryota</taxon>
        <taxon>Metazoa</taxon>
        <taxon>Spiralia</taxon>
        <taxon>Lophotrochozoa</taxon>
        <taxon>Platyhelminthes</taxon>
        <taxon>Cestoda</taxon>
        <taxon>Eucestoda</taxon>
        <taxon>Diphyllobothriidea</taxon>
        <taxon>Diphyllobothriidae</taxon>
        <taxon>Dibothriocephalus</taxon>
    </lineage>
</organism>
<name>A0A3P7NWF3_DIBLA</name>
<dbReference type="Proteomes" id="UP000281553">
    <property type="component" value="Unassembled WGS sequence"/>
</dbReference>
<evidence type="ECO:0000313" key="2">
    <source>
        <dbReference type="EMBL" id="VDN09906.1"/>
    </source>
</evidence>
<feature type="region of interest" description="Disordered" evidence="1">
    <location>
        <begin position="357"/>
        <end position="378"/>
    </location>
</feature>
<sequence>MQRLGSSSKLHGVPPVRPCSSSIAELASCRIPSPVDRGLELTEDMDAVDCLLNASPEDPNASASAHGEQGASALLELTPVIPLGASINCSKYEDNSPTLTPLKRIPQSLELGRCPVSSSTANRRPRNLFTPSGLAIGQQELPGPHEKFRLPNHDCLSPMEGEPPMTLERYSVTVKPKNTNFRSRYSLPSSTSRRTVPIDLLTEIQTADSSFPMAGISPASEATSYQVSEIGADNVDRSPDQVTITTSTSTIKPNHSISIDDFDRRLKIHMIMLFTVKRNARILPCNQARLASVTPVWLQIVMTAAHATWSPLNNILPPKYYLLHFRVSTADMTESDLSWARRSASELEVRDYYTLTSPSEGEMDSSSSESYNLGDPSKPKLMPSCFEPVHRKHNTTLKTCPDSCRT</sequence>
<evidence type="ECO:0000256" key="1">
    <source>
        <dbReference type="SAM" id="MobiDB-lite"/>
    </source>
</evidence>
<proteinExistence type="predicted"/>
<gene>
    <name evidence="2" type="ORF">DILT_LOCUS5737</name>
</gene>
<accession>A0A3P7NWF3</accession>